<dbReference type="SUPFAM" id="SSF48008">
    <property type="entry name" value="GntR ligand-binding domain-like"/>
    <property type="match status" value="1"/>
</dbReference>
<dbReference type="SUPFAM" id="SSF46785">
    <property type="entry name" value="Winged helix' DNA-binding domain"/>
    <property type="match status" value="1"/>
</dbReference>
<evidence type="ECO:0000313" key="5">
    <source>
        <dbReference type="EMBL" id="NYT49119.1"/>
    </source>
</evidence>
<dbReference type="InterPro" id="IPR036388">
    <property type="entry name" value="WH-like_DNA-bd_sf"/>
</dbReference>
<dbReference type="SMART" id="SM00345">
    <property type="entry name" value="HTH_GNTR"/>
    <property type="match status" value="1"/>
</dbReference>
<keyword evidence="6" id="KW-1185">Reference proteome</keyword>
<dbReference type="SMART" id="SM00895">
    <property type="entry name" value="FCD"/>
    <property type="match status" value="1"/>
</dbReference>
<gene>
    <name evidence="5" type="ORF">H0A72_07315</name>
</gene>
<dbReference type="PANTHER" id="PTHR43537">
    <property type="entry name" value="TRANSCRIPTIONAL REGULATOR, GNTR FAMILY"/>
    <property type="match status" value="1"/>
</dbReference>
<sequence>MAVDQPHRLARPRAEQSAPALAPVVRVKTLGDQAYESLREALASGELSPGQRLTVRGLVSLLGIGFTPAREALNRLAAEACLEPGPQRGLLVPYLSETRYMELVTIRLELEPMAAKAALPNMTAADIAALEETQNALLAAKERQDYVSVLARNREFHFRIYRLCEMPTLLAILESLWMQTGPMLRLLYPLSTPEWKGGVNHAAILAALRGGDARQLAKAIRQDLRDGSRQLCDELRRKMPQLAHS</sequence>
<dbReference type="Pfam" id="PF07729">
    <property type="entry name" value="FCD"/>
    <property type="match status" value="1"/>
</dbReference>
<dbReference type="EMBL" id="JACCEM010000003">
    <property type="protein sequence ID" value="NYT49119.1"/>
    <property type="molecule type" value="Genomic_DNA"/>
</dbReference>
<dbReference type="InterPro" id="IPR036390">
    <property type="entry name" value="WH_DNA-bd_sf"/>
</dbReference>
<dbReference type="RefSeq" id="WP_180154403.1">
    <property type="nucleotide sequence ID" value="NZ_JACCEM010000003.1"/>
</dbReference>
<dbReference type="Gene3D" id="1.10.10.10">
    <property type="entry name" value="Winged helix-like DNA-binding domain superfamily/Winged helix DNA-binding domain"/>
    <property type="match status" value="1"/>
</dbReference>
<name>A0A853FYG8_9BURK</name>
<proteinExistence type="predicted"/>
<keyword evidence="3" id="KW-0804">Transcription</keyword>
<organism evidence="5 6">
    <name type="scientific">Parapusillimonas granuli</name>
    <dbReference type="NCBI Taxonomy" id="380911"/>
    <lineage>
        <taxon>Bacteria</taxon>
        <taxon>Pseudomonadati</taxon>
        <taxon>Pseudomonadota</taxon>
        <taxon>Betaproteobacteria</taxon>
        <taxon>Burkholderiales</taxon>
        <taxon>Alcaligenaceae</taxon>
        <taxon>Parapusillimonas</taxon>
    </lineage>
</organism>
<dbReference type="Pfam" id="PF00392">
    <property type="entry name" value="GntR"/>
    <property type="match status" value="1"/>
</dbReference>
<dbReference type="GO" id="GO:0003677">
    <property type="term" value="F:DNA binding"/>
    <property type="evidence" value="ECO:0007669"/>
    <property type="project" value="UniProtKB-KW"/>
</dbReference>
<evidence type="ECO:0000256" key="1">
    <source>
        <dbReference type="ARBA" id="ARBA00023015"/>
    </source>
</evidence>
<evidence type="ECO:0000256" key="3">
    <source>
        <dbReference type="ARBA" id="ARBA00023163"/>
    </source>
</evidence>
<dbReference type="InterPro" id="IPR000524">
    <property type="entry name" value="Tscrpt_reg_HTH_GntR"/>
</dbReference>
<dbReference type="GO" id="GO:0003700">
    <property type="term" value="F:DNA-binding transcription factor activity"/>
    <property type="evidence" value="ECO:0007669"/>
    <property type="project" value="InterPro"/>
</dbReference>
<comment type="caution">
    <text evidence="5">The sequence shown here is derived from an EMBL/GenBank/DDBJ whole genome shotgun (WGS) entry which is preliminary data.</text>
</comment>
<keyword evidence="2" id="KW-0238">DNA-binding</keyword>
<dbReference type="AlphaFoldDB" id="A0A853FYG8"/>
<protein>
    <submittedName>
        <fullName evidence="5">GntR family transcriptional regulator</fullName>
    </submittedName>
</protein>
<dbReference type="PROSITE" id="PS50949">
    <property type="entry name" value="HTH_GNTR"/>
    <property type="match status" value="1"/>
</dbReference>
<dbReference type="Gene3D" id="1.20.120.530">
    <property type="entry name" value="GntR ligand-binding domain-like"/>
    <property type="match status" value="1"/>
</dbReference>
<keyword evidence="1" id="KW-0805">Transcription regulation</keyword>
<dbReference type="InterPro" id="IPR008920">
    <property type="entry name" value="TF_FadR/GntR_C"/>
</dbReference>
<accession>A0A853FYG8</accession>
<dbReference type="InterPro" id="IPR011711">
    <property type="entry name" value="GntR_C"/>
</dbReference>
<evidence type="ECO:0000259" key="4">
    <source>
        <dbReference type="PROSITE" id="PS50949"/>
    </source>
</evidence>
<reference evidence="5 6" key="1">
    <citation type="submission" date="2020-07" db="EMBL/GenBank/DDBJ databases">
        <title>Taxonomic revisions and descriptions of new bacterial species based on genomic comparisons in the high-G+C-content subgroup of the family Alcaligenaceae.</title>
        <authorList>
            <person name="Szabo A."/>
            <person name="Felfoldi T."/>
        </authorList>
    </citation>
    <scope>NUCLEOTIDE SEQUENCE [LARGE SCALE GENOMIC DNA]</scope>
    <source>
        <strain evidence="5 6">LMG 24012</strain>
    </source>
</reference>
<dbReference type="PANTHER" id="PTHR43537:SF39">
    <property type="entry name" value="HTH-TYPE TRANSCRIPTIONAL REGULATOR MCBR"/>
    <property type="match status" value="1"/>
</dbReference>
<evidence type="ECO:0000256" key="2">
    <source>
        <dbReference type="ARBA" id="ARBA00023125"/>
    </source>
</evidence>
<evidence type="ECO:0000313" key="6">
    <source>
        <dbReference type="Proteomes" id="UP000559809"/>
    </source>
</evidence>
<dbReference type="Proteomes" id="UP000559809">
    <property type="component" value="Unassembled WGS sequence"/>
</dbReference>
<feature type="domain" description="HTH gntR-type" evidence="4">
    <location>
        <begin position="28"/>
        <end position="95"/>
    </location>
</feature>